<gene>
    <name evidence="2" type="ORF">F53441_13615</name>
</gene>
<accession>A0A8H4NKA4</accession>
<evidence type="ECO:0000313" key="2">
    <source>
        <dbReference type="EMBL" id="KAF4435001.1"/>
    </source>
</evidence>
<dbReference type="InterPro" id="IPR016197">
    <property type="entry name" value="Chromo-like_dom_sf"/>
</dbReference>
<evidence type="ECO:0000313" key="3">
    <source>
        <dbReference type="Proteomes" id="UP000605986"/>
    </source>
</evidence>
<organism evidence="2 3">
    <name type="scientific">Fusarium austroafricanum</name>
    <dbReference type="NCBI Taxonomy" id="2364996"/>
    <lineage>
        <taxon>Eukaryota</taxon>
        <taxon>Fungi</taxon>
        <taxon>Dikarya</taxon>
        <taxon>Ascomycota</taxon>
        <taxon>Pezizomycotina</taxon>
        <taxon>Sordariomycetes</taxon>
        <taxon>Hypocreomycetidae</taxon>
        <taxon>Hypocreales</taxon>
        <taxon>Nectriaceae</taxon>
        <taxon>Fusarium</taxon>
        <taxon>Fusarium concolor species complex</taxon>
    </lineage>
</organism>
<proteinExistence type="predicted"/>
<reference evidence="2" key="1">
    <citation type="submission" date="2020-01" db="EMBL/GenBank/DDBJ databases">
        <title>Identification and distribution of gene clusters putatively required for synthesis of sphingolipid metabolism inhibitors in phylogenetically diverse species of the filamentous fungus Fusarium.</title>
        <authorList>
            <person name="Kim H.-S."/>
            <person name="Busman M."/>
            <person name="Brown D.W."/>
            <person name="Divon H."/>
            <person name="Uhlig S."/>
            <person name="Proctor R.H."/>
        </authorList>
    </citation>
    <scope>NUCLEOTIDE SEQUENCE</scope>
    <source>
        <strain evidence="2">NRRL 53441</strain>
    </source>
</reference>
<dbReference type="OrthoDB" id="4969398at2759"/>
<dbReference type="EMBL" id="JAADJG010000876">
    <property type="protein sequence ID" value="KAF4435001.1"/>
    <property type="molecule type" value="Genomic_DNA"/>
</dbReference>
<comment type="subunit">
    <text evidence="1">Component of the NuA4 histone acetyltransferase complex.</text>
</comment>
<name>A0A8H4NKA4_9HYPO</name>
<evidence type="ECO:0008006" key="4">
    <source>
        <dbReference type="Google" id="ProtNLM"/>
    </source>
</evidence>
<dbReference type="AlphaFoldDB" id="A0A8H4NKA4"/>
<dbReference type="Proteomes" id="UP000605986">
    <property type="component" value="Unassembled WGS sequence"/>
</dbReference>
<keyword evidence="3" id="KW-1185">Reference proteome</keyword>
<dbReference type="Gene3D" id="2.40.50.40">
    <property type="match status" value="1"/>
</dbReference>
<protein>
    <recommendedName>
        <fullName evidence="4">Chromo domain-containing protein</fullName>
    </recommendedName>
</protein>
<comment type="caution">
    <text evidence="2">The sequence shown here is derived from an EMBL/GenBank/DDBJ whole genome shotgun (WGS) entry which is preliminary data.</text>
</comment>
<dbReference type="SUPFAM" id="SSF54160">
    <property type="entry name" value="Chromo domain-like"/>
    <property type="match status" value="1"/>
</dbReference>
<sequence>MSGAVELEAATYIPTKILGHTIEEDAKVSFHVCFGPVTQGKISEFEAQELKASLVYAYWRRLGGRNEATGLDVYHPFDILSHEIINCEVFYQVQWIGYSTRDTTFEEASMVEGMCAELKHEYDVENGLVRQ</sequence>
<evidence type="ECO:0000256" key="1">
    <source>
        <dbReference type="ARBA" id="ARBA00011353"/>
    </source>
</evidence>